<name>A0ABD1SKR5_9LAMI</name>
<organism evidence="1 2">
    <name type="scientific">Forsythia ovata</name>
    <dbReference type="NCBI Taxonomy" id="205694"/>
    <lineage>
        <taxon>Eukaryota</taxon>
        <taxon>Viridiplantae</taxon>
        <taxon>Streptophyta</taxon>
        <taxon>Embryophyta</taxon>
        <taxon>Tracheophyta</taxon>
        <taxon>Spermatophyta</taxon>
        <taxon>Magnoliopsida</taxon>
        <taxon>eudicotyledons</taxon>
        <taxon>Gunneridae</taxon>
        <taxon>Pentapetalae</taxon>
        <taxon>asterids</taxon>
        <taxon>lamiids</taxon>
        <taxon>Lamiales</taxon>
        <taxon>Oleaceae</taxon>
        <taxon>Forsythieae</taxon>
        <taxon>Forsythia</taxon>
    </lineage>
</organism>
<sequence>MLGFNNPSFHICFIAAEYAYTKKATEKNDTYGFGVILLELITGWKAKQSEEESRESLDVVKCVRRKINITDGPLKVLDQKISSSSRHQMLGVLEIALRCTAVRKRMKVHIVRDFRKVGLSED</sequence>
<dbReference type="PANTHER" id="PTHR48055">
    <property type="entry name" value="LEUCINE-RICH REPEAT RECEPTOR PROTEIN KINASE EMS1"/>
    <property type="match status" value="1"/>
</dbReference>
<dbReference type="AlphaFoldDB" id="A0ABD1SKR5"/>
<evidence type="ECO:0000313" key="1">
    <source>
        <dbReference type="EMBL" id="KAL2501210.1"/>
    </source>
</evidence>
<accession>A0ABD1SKR5</accession>
<dbReference type="Proteomes" id="UP001604277">
    <property type="component" value="Unassembled WGS sequence"/>
</dbReference>
<keyword evidence="2" id="KW-1185">Reference proteome</keyword>
<evidence type="ECO:0000313" key="2">
    <source>
        <dbReference type="Proteomes" id="UP001604277"/>
    </source>
</evidence>
<comment type="caution">
    <text evidence="1">The sequence shown here is derived from an EMBL/GenBank/DDBJ whole genome shotgun (WGS) entry which is preliminary data.</text>
</comment>
<proteinExistence type="predicted"/>
<dbReference type="Gene3D" id="1.10.510.10">
    <property type="entry name" value="Transferase(Phosphotransferase) domain 1"/>
    <property type="match status" value="1"/>
</dbReference>
<protein>
    <submittedName>
        <fullName evidence="1">Inactive leucine-rich repeat receptor-like protein kinase</fullName>
    </submittedName>
</protein>
<dbReference type="SUPFAM" id="SSF56112">
    <property type="entry name" value="Protein kinase-like (PK-like)"/>
    <property type="match status" value="1"/>
</dbReference>
<reference evidence="2" key="1">
    <citation type="submission" date="2024-07" db="EMBL/GenBank/DDBJ databases">
        <title>Two chromosome-level genome assemblies of Korean endemic species Abeliophyllum distichum and Forsythia ovata (Oleaceae).</title>
        <authorList>
            <person name="Jang H."/>
        </authorList>
    </citation>
    <scope>NUCLEOTIDE SEQUENCE [LARGE SCALE GENOMIC DNA]</scope>
</reference>
<gene>
    <name evidence="1" type="ORF">Fot_35058</name>
</gene>
<dbReference type="EMBL" id="JBFOLJ010000010">
    <property type="protein sequence ID" value="KAL2501210.1"/>
    <property type="molecule type" value="Genomic_DNA"/>
</dbReference>
<dbReference type="InterPro" id="IPR011009">
    <property type="entry name" value="Kinase-like_dom_sf"/>
</dbReference>
<dbReference type="PANTHER" id="PTHR48055:SF2">
    <property type="entry name" value="RECEPTOR-LIKE PROTEIN KINASE 7"/>
    <property type="match status" value="1"/>
</dbReference>
<dbReference type="InterPro" id="IPR051564">
    <property type="entry name" value="LRR_receptor-like_kinase"/>
</dbReference>